<keyword evidence="12" id="KW-0238">DNA-binding</keyword>
<evidence type="ECO:0000256" key="11">
    <source>
        <dbReference type="ARBA" id="ARBA00023014"/>
    </source>
</evidence>
<keyword evidence="3" id="KW-0479">Metal-binding</keyword>
<comment type="caution">
    <text evidence="16">The sequence shown here is derived from an EMBL/GenBank/DDBJ whole genome shotgun (WGS) entry which is preliminary data.</text>
</comment>
<name>A0ABT9YBC2_9FIRM</name>
<dbReference type="EC" id="3.6.4.12" evidence="16"/>
<reference evidence="16 17" key="1">
    <citation type="submission" date="2023-07" db="EMBL/GenBank/DDBJ databases">
        <title>Genomic Encyclopedia of Type Strains, Phase IV (KMG-IV): sequencing the most valuable type-strain genomes for metagenomic binning, comparative biology and taxonomic classification.</title>
        <authorList>
            <person name="Goeker M."/>
        </authorList>
    </citation>
    <scope>NUCLEOTIDE SEQUENCE [LARGE SCALE GENOMIC DNA]</scope>
    <source>
        <strain evidence="16 17">DSM 16980</strain>
    </source>
</reference>
<keyword evidence="11" id="KW-0411">Iron-sulfur</keyword>
<gene>
    <name evidence="16" type="ORF">J2S01_002850</name>
</gene>
<evidence type="ECO:0000256" key="1">
    <source>
        <dbReference type="ARBA" id="ARBA00022485"/>
    </source>
</evidence>
<dbReference type="GO" id="GO:0003678">
    <property type="term" value="F:DNA helicase activity"/>
    <property type="evidence" value="ECO:0007669"/>
    <property type="project" value="UniProtKB-EC"/>
</dbReference>
<evidence type="ECO:0000259" key="15">
    <source>
        <dbReference type="Pfam" id="PF21445"/>
    </source>
</evidence>
<accession>A0ABT9YBC2</accession>
<proteinExistence type="predicted"/>
<dbReference type="SUPFAM" id="SSF52980">
    <property type="entry name" value="Restriction endonuclease-like"/>
    <property type="match status" value="1"/>
</dbReference>
<dbReference type="PANTHER" id="PTHR30591:SF1">
    <property type="entry name" value="RECBCD ENZYME SUBUNIT RECC"/>
    <property type="match status" value="1"/>
</dbReference>
<evidence type="ECO:0000256" key="6">
    <source>
        <dbReference type="ARBA" id="ARBA00022801"/>
    </source>
</evidence>
<keyword evidence="9" id="KW-0067">ATP-binding</keyword>
<evidence type="ECO:0000256" key="10">
    <source>
        <dbReference type="ARBA" id="ARBA00023004"/>
    </source>
</evidence>
<dbReference type="PANTHER" id="PTHR30591">
    <property type="entry name" value="RECBCD ENZYME SUBUNIT RECC"/>
    <property type="match status" value="1"/>
</dbReference>
<evidence type="ECO:0000256" key="3">
    <source>
        <dbReference type="ARBA" id="ARBA00022723"/>
    </source>
</evidence>
<dbReference type="Gene3D" id="6.10.140.1030">
    <property type="match status" value="1"/>
</dbReference>
<evidence type="ECO:0000256" key="4">
    <source>
        <dbReference type="ARBA" id="ARBA00022741"/>
    </source>
</evidence>
<dbReference type="InterPro" id="IPR038726">
    <property type="entry name" value="PDDEXK_AddAB-type"/>
</dbReference>
<evidence type="ECO:0000313" key="17">
    <source>
        <dbReference type="Proteomes" id="UP001239167"/>
    </source>
</evidence>
<evidence type="ECO:0000313" key="16">
    <source>
        <dbReference type="EMBL" id="MDQ0205112.1"/>
    </source>
</evidence>
<dbReference type="InterPro" id="IPR014140">
    <property type="entry name" value="DNA_helicase_suAddB"/>
</dbReference>
<keyword evidence="13" id="KW-0234">DNA repair</keyword>
<evidence type="ECO:0000256" key="12">
    <source>
        <dbReference type="ARBA" id="ARBA00023125"/>
    </source>
</evidence>
<sequence length="1150" mass="132032">MKVNNLFEFIIGPSGAGKTDRCLQNIRDRLETMPEGTPLFLVLPEHMTFEIERKLAVLMNDKGGFSRVFVFGFRRLCQYILTQEGGVTKSRITETGKNLILAKIILAHRSELTFFARAAQQRNFVSFLCTVIEELKTYKITPTALQSAIPAIPDKILQQKLADIVLLYGEYISLSSNCYTDAEDILDLTASKIRSAKWLENSEIWIDGFTFFNPQEQSVLLSLFKKASSVHLTLCINDLGDTANNEETALFHRQYITFKEIKEICDQLNLETKITKLEQFHRFLKPAQRMIAANMFIFPVKKSESSEGLIIAEAANRRLEAEAVAIDILRLCREENYVFSDIGIVIREKTYDDLLHAVFHDYQIPFFSDRKRLFIHHPLAELLRSCLEAVRTWQYEPLLRCFKTDFFPATRDDVDMLENYILEFGIRGKKNWLSSTDWQYSRSPLAEQQLSQEEKVFFDKINAVRRQLIAPLQQLAENLHSSETVRSVTEVIYKFLIELHVPEKLSLWQKRAEDSGALLIAKEQQQIWHDVIDFMDQLIETCGEEVFTLSAYAEILSDGLEALQIALIPPGIDYVTIASFEQNSLENKKAIYILGANEGSMPQRVKNEGLLNDLDRLCLHGAGVNLSAGAGEDNFFEKFLLYKAFTLSREYLWISYPLSDTDGGSLSRSPLIERLYFMFSLKKNQHISILLENYSDENEKRRVVTGRRSISYLTTALRQYKEKGRIADFWFDVYNWLLTKTSFQKDLFVALSGLFVQASDTFLSRQSASMLYIKNGFLKGSVTRFEQFHNCPFKHFAHYALSLTERAEFNFSAPDRGVLLHETMRTFGETLLTLKKRWNDVSKEERHELCQNIVSELAVRLQNKILLSSGQYKHLTKRIAKAAEMAIDRLCDFSEHSEFSPIAVEKAFGREKIDLPPLIYDLEDGYKINISGQIDRIDVDRSGQYFLIIDYKSGNAYINIAEVYHGLKLQLLTYMLAVQNSSATLGPVLPAGILYCFLKSTLLTFDKEMPEGKIKTEIARQMRMSGWVLLDENIIKKIDDSSLFIKVKFNKDGSISKASRTSIKTEEEFGALLRHMSEMLVDTGNHILAGEISPTPYKMNKKTACMFCPYISFCRFDAAVPGYRYNDLPGETDELIMKKIINNQQFDNRQ</sequence>
<dbReference type="Gene3D" id="3.40.50.300">
    <property type="entry name" value="P-loop containing nucleotide triphosphate hydrolases"/>
    <property type="match status" value="3"/>
</dbReference>
<dbReference type="Pfam" id="PF12705">
    <property type="entry name" value="PDDEXK_1"/>
    <property type="match status" value="1"/>
</dbReference>
<keyword evidence="2" id="KW-0540">Nuclease</keyword>
<keyword evidence="4" id="KW-0547">Nucleotide-binding</keyword>
<keyword evidence="5" id="KW-0227">DNA damage</keyword>
<dbReference type="EC" id="3.1.-.-" evidence="16"/>
<dbReference type="SUPFAM" id="SSF52540">
    <property type="entry name" value="P-loop containing nucleoside triphosphate hydrolases"/>
    <property type="match status" value="1"/>
</dbReference>
<evidence type="ECO:0000256" key="8">
    <source>
        <dbReference type="ARBA" id="ARBA00022839"/>
    </source>
</evidence>
<dbReference type="InterPro" id="IPR011604">
    <property type="entry name" value="PDDEXK-like_dom_sf"/>
</dbReference>
<keyword evidence="1" id="KW-0004">4Fe-4S</keyword>
<evidence type="ECO:0000256" key="7">
    <source>
        <dbReference type="ARBA" id="ARBA00022806"/>
    </source>
</evidence>
<evidence type="ECO:0000259" key="14">
    <source>
        <dbReference type="Pfam" id="PF12705"/>
    </source>
</evidence>
<dbReference type="EMBL" id="JAUSUE010000029">
    <property type="protein sequence ID" value="MDQ0205112.1"/>
    <property type="molecule type" value="Genomic_DNA"/>
</dbReference>
<keyword evidence="8" id="KW-0269">Exonuclease</keyword>
<dbReference type="GO" id="GO:0016787">
    <property type="term" value="F:hydrolase activity"/>
    <property type="evidence" value="ECO:0007669"/>
    <property type="project" value="UniProtKB-KW"/>
</dbReference>
<dbReference type="InterPro" id="IPR011335">
    <property type="entry name" value="Restrct_endonuc-II-like"/>
</dbReference>
<evidence type="ECO:0000256" key="5">
    <source>
        <dbReference type="ARBA" id="ARBA00022763"/>
    </source>
</evidence>
<feature type="domain" description="ATP-dependent helicase/deoxyribonuclease subunit B N-terminal" evidence="15">
    <location>
        <begin position="9"/>
        <end position="285"/>
    </location>
</feature>
<feature type="domain" description="PD-(D/E)XK endonuclease-like" evidence="14">
    <location>
        <begin position="781"/>
        <end position="1115"/>
    </location>
</feature>
<dbReference type="Pfam" id="PF21445">
    <property type="entry name" value="ADDB_N"/>
    <property type="match status" value="1"/>
</dbReference>
<dbReference type="RefSeq" id="WP_307225344.1">
    <property type="nucleotide sequence ID" value="NZ_JAUSUE010000029.1"/>
</dbReference>
<dbReference type="InterPro" id="IPR049035">
    <property type="entry name" value="ADDB_N"/>
</dbReference>
<dbReference type="InterPro" id="IPR027417">
    <property type="entry name" value="P-loop_NTPase"/>
</dbReference>
<organism evidence="16 17">
    <name type="scientific">Pectinatus haikarae</name>
    <dbReference type="NCBI Taxonomy" id="349096"/>
    <lineage>
        <taxon>Bacteria</taxon>
        <taxon>Bacillati</taxon>
        <taxon>Bacillota</taxon>
        <taxon>Negativicutes</taxon>
        <taxon>Selenomonadales</taxon>
        <taxon>Selenomonadaceae</taxon>
        <taxon>Pectinatus</taxon>
    </lineage>
</organism>
<keyword evidence="10" id="KW-0408">Iron</keyword>
<dbReference type="Gene3D" id="3.90.320.10">
    <property type="match status" value="1"/>
</dbReference>
<evidence type="ECO:0000256" key="13">
    <source>
        <dbReference type="ARBA" id="ARBA00023204"/>
    </source>
</evidence>
<keyword evidence="7 16" id="KW-0347">Helicase</keyword>
<evidence type="ECO:0000256" key="2">
    <source>
        <dbReference type="ARBA" id="ARBA00022722"/>
    </source>
</evidence>
<keyword evidence="6 16" id="KW-0378">Hydrolase</keyword>
<dbReference type="Proteomes" id="UP001239167">
    <property type="component" value="Unassembled WGS sequence"/>
</dbReference>
<evidence type="ECO:0000256" key="9">
    <source>
        <dbReference type="ARBA" id="ARBA00022840"/>
    </source>
</evidence>
<dbReference type="NCBIfam" id="TIGR02773">
    <property type="entry name" value="addB_Gpos"/>
    <property type="match status" value="1"/>
</dbReference>
<protein>
    <submittedName>
        <fullName evidence="16">ATP-dependent helicase/nuclease subunit B</fullName>
        <ecNumber evidence="16">3.1.-.-</ecNumber>
        <ecNumber evidence="16">3.6.4.12</ecNumber>
    </submittedName>
</protein>
<keyword evidence="17" id="KW-1185">Reference proteome</keyword>